<gene>
    <name evidence="6" type="ORF">HOLleu_15181</name>
</gene>
<keyword evidence="6" id="KW-0675">Receptor</keyword>
<dbReference type="GO" id="GO:0016301">
    <property type="term" value="F:kinase activity"/>
    <property type="evidence" value="ECO:0007669"/>
    <property type="project" value="UniProtKB-KW"/>
</dbReference>
<dbReference type="PROSITE" id="PS50026">
    <property type="entry name" value="EGF_3"/>
    <property type="match status" value="1"/>
</dbReference>
<evidence type="ECO:0000259" key="5">
    <source>
        <dbReference type="PROSITE" id="PS50026"/>
    </source>
</evidence>
<comment type="caution">
    <text evidence="6">The sequence shown here is derived from an EMBL/GenBank/DDBJ whole genome shotgun (WGS) entry which is preliminary data.</text>
</comment>
<dbReference type="InterPro" id="IPR000436">
    <property type="entry name" value="Sushi_SCR_CCP_dom"/>
</dbReference>
<evidence type="ECO:0000313" key="7">
    <source>
        <dbReference type="Proteomes" id="UP001152320"/>
    </source>
</evidence>
<dbReference type="InterPro" id="IPR052108">
    <property type="entry name" value="MEGF/SIB"/>
</dbReference>
<feature type="disulfide bond" evidence="4">
    <location>
        <begin position="425"/>
        <end position="434"/>
    </location>
</feature>
<reference evidence="6" key="1">
    <citation type="submission" date="2021-10" db="EMBL/GenBank/DDBJ databases">
        <title>Tropical sea cucumber genome reveals ecological adaptation and Cuvierian tubules defense mechanism.</title>
        <authorList>
            <person name="Chen T."/>
        </authorList>
    </citation>
    <scope>NUCLEOTIDE SEQUENCE</scope>
    <source>
        <strain evidence="6">Nanhai2018</strain>
        <tissue evidence="6">Muscle</tissue>
    </source>
</reference>
<keyword evidence="3 4" id="KW-1015">Disulfide bond</keyword>
<name>A0A9Q1HD00_HOLLE</name>
<evidence type="ECO:0000256" key="3">
    <source>
        <dbReference type="ARBA" id="ARBA00023157"/>
    </source>
</evidence>
<dbReference type="EMBL" id="JAIZAY010000006">
    <property type="protein sequence ID" value="KAJ8040783.1"/>
    <property type="molecule type" value="Genomic_DNA"/>
</dbReference>
<dbReference type="InterPro" id="IPR013783">
    <property type="entry name" value="Ig-like_fold"/>
</dbReference>
<dbReference type="PROSITE" id="PS00022">
    <property type="entry name" value="EGF_1"/>
    <property type="match status" value="1"/>
</dbReference>
<dbReference type="Pfam" id="PF23263">
    <property type="entry name" value="C8-3_MUC4"/>
    <property type="match status" value="1"/>
</dbReference>
<keyword evidence="6" id="KW-0808">Transferase</keyword>
<dbReference type="PANTHER" id="PTHR24035">
    <property type="entry name" value="MULTIPLE EPIDERMAL GROWTH FACTOR-LIKE DOMAINS PROTEIN"/>
    <property type="match status" value="1"/>
</dbReference>
<keyword evidence="6" id="KW-0418">Kinase</keyword>
<dbReference type="SUPFAM" id="SSF48726">
    <property type="entry name" value="Immunoglobulin"/>
    <property type="match status" value="1"/>
</dbReference>
<comment type="subcellular location">
    <subcellularLocation>
        <location evidence="1">Membrane</location>
    </subcellularLocation>
</comment>
<dbReference type="CDD" id="cd00033">
    <property type="entry name" value="CCP"/>
    <property type="match status" value="1"/>
</dbReference>
<feature type="domain" description="EGF-like" evidence="5">
    <location>
        <begin position="405"/>
        <end position="435"/>
    </location>
</feature>
<dbReference type="InterPro" id="IPR000742">
    <property type="entry name" value="EGF"/>
</dbReference>
<evidence type="ECO:0000313" key="6">
    <source>
        <dbReference type="EMBL" id="KAJ8040783.1"/>
    </source>
</evidence>
<evidence type="ECO:0000256" key="2">
    <source>
        <dbReference type="ARBA" id="ARBA00023136"/>
    </source>
</evidence>
<organism evidence="6 7">
    <name type="scientific">Holothuria leucospilota</name>
    <name type="common">Black long sea cucumber</name>
    <name type="synonym">Mertensiothuria leucospilota</name>
    <dbReference type="NCBI Taxonomy" id="206669"/>
    <lineage>
        <taxon>Eukaryota</taxon>
        <taxon>Metazoa</taxon>
        <taxon>Echinodermata</taxon>
        <taxon>Eleutherozoa</taxon>
        <taxon>Echinozoa</taxon>
        <taxon>Holothuroidea</taxon>
        <taxon>Aspidochirotacea</taxon>
        <taxon>Aspidochirotida</taxon>
        <taxon>Holothuriidae</taxon>
        <taxon>Holothuria</taxon>
    </lineage>
</organism>
<evidence type="ECO:0000256" key="1">
    <source>
        <dbReference type="ARBA" id="ARBA00004370"/>
    </source>
</evidence>
<dbReference type="CDD" id="cd00053">
    <property type="entry name" value="EGF"/>
    <property type="match status" value="1"/>
</dbReference>
<comment type="caution">
    <text evidence="4">Lacks conserved residue(s) required for the propagation of feature annotation.</text>
</comment>
<dbReference type="InterPro" id="IPR056619">
    <property type="entry name" value="C8-3_MUC4"/>
</dbReference>
<keyword evidence="4" id="KW-0245">EGF-like domain</keyword>
<dbReference type="PANTHER" id="PTHR24035:SF109">
    <property type="entry name" value="PROTEIN DRAPER"/>
    <property type="match status" value="1"/>
</dbReference>
<keyword evidence="2" id="KW-0472">Membrane</keyword>
<dbReference type="Gene3D" id="2.10.70.10">
    <property type="entry name" value="Complement Module, domain 1"/>
    <property type="match status" value="1"/>
</dbReference>
<dbReference type="PROSITE" id="PS01186">
    <property type="entry name" value="EGF_2"/>
    <property type="match status" value="1"/>
</dbReference>
<dbReference type="Proteomes" id="UP001152320">
    <property type="component" value="Chromosome 6"/>
</dbReference>
<accession>A0A9Q1HD00</accession>
<protein>
    <submittedName>
        <fullName evidence="6">Tyrosine-protein kinase receptor Tie-2</fullName>
    </submittedName>
</protein>
<dbReference type="OrthoDB" id="6426792at2759"/>
<proteinExistence type="predicted"/>
<dbReference type="GO" id="GO:0016020">
    <property type="term" value="C:membrane"/>
    <property type="evidence" value="ECO:0007669"/>
    <property type="project" value="UniProtKB-SubCell"/>
</dbReference>
<dbReference type="Gene3D" id="2.60.40.10">
    <property type="entry name" value="Immunoglobulins"/>
    <property type="match status" value="1"/>
</dbReference>
<keyword evidence="7" id="KW-1185">Reference proteome</keyword>
<sequence>MAIQELKASFLSYQRGYNLLRQPGDFLELGTKTPTTISLAVMGLFILLAAHRKSYTSLEYLSGYLLLFFYQWRRYGEIDASESCFYYRPSETHETFTNIDFTPTFDPEDPSITPQMIEDVCGTNIFCAFDLRATGDPALAATTAFSLNMAMSVLEANEEAGIPCPPLANPANGIVVINDATVGGTATYSCNEGFSLTGNMVRVFVLPPLSCIIQRPSVGIKEDVSVFVYGLPGLQSTPDAVKLRRALKNPNELRVPPSKERTVGRGTLCEIPLPSAQRGGRFGVFACETIENGYVTNSVKAVITSVRKCLLPADGRVTRTVNYGEEVLLRVTLPNGPLSRLRWTKDGSWRPQWYRRPAVTLQSVTLNDEGVYEIFQRGRRNRGLQAIIILYVRACHKGFYGFNCNQPCTCQNGGLCDELTGECICPPGFSGSSCEEGKISVIQT</sequence>
<dbReference type="SUPFAM" id="SSF57535">
    <property type="entry name" value="Complement control module/SCR domain"/>
    <property type="match status" value="1"/>
</dbReference>
<dbReference type="AlphaFoldDB" id="A0A9Q1HD00"/>
<dbReference type="InterPro" id="IPR035976">
    <property type="entry name" value="Sushi/SCR/CCP_sf"/>
</dbReference>
<evidence type="ECO:0000256" key="4">
    <source>
        <dbReference type="PROSITE-ProRule" id="PRU00076"/>
    </source>
</evidence>
<dbReference type="Gene3D" id="2.170.300.10">
    <property type="entry name" value="Tie2 ligand-binding domain superfamily"/>
    <property type="match status" value="1"/>
</dbReference>
<dbReference type="InterPro" id="IPR036179">
    <property type="entry name" value="Ig-like_dom_sf"/>
</dbReference>